<evidence type="ECO:0000259" key="1">
    <source>
        <dbReference type="Pfam" id="PF16871"/>
    </source>
</evidence>
<dbReference type="AlphaFoldDB" id="A0A644VQQ6"/>
<dbReference type="InterPro" id="IPR031712">
    <property type="entry name" value="DUF5077"/>
</dbReference>
<comment type="caution">
    <text evidence="2">The sequence shown here is derived from an EMBL/GenBank/DDBJ whole genome shotgun (WGS) entry which is preliminary data.</text>
</comment>
<gene>
    <name evidence="2" type="ORF">SDC9_39865</name>
</gene>
<sequence>MKIMKKVFYGLLLGLFFTPVMGQSYSVNKEAFSVKLHGNAYITSAKPVAEISEKGLIDWTNQSDVISTYIYSDKPQTCMLYIQGTKQEGDASLEVLVGKQKFTVRLMDGQSLDKVAVGKIKLSTSGYHAIKLKGIKKKGKEFARIESFILEGIEGNVNYVGDFSPYWGSRGPSVHLNYAMPEQTTEWFYNEVTVPVNEDVIGSYYMANGFGEGYFGMQCNSESERRVLFSVWSPFDTQDPKLIPDEDKIKVLRKGKDVHIGEFGNEGSGGQSFLRYNWKSGVTYKFLTHIKPDGAGNTIYTAYFYATDQKEWRLIASFSRPKTNTYYTRAHSFLENFIPSQGYLSRKVCFTNQYCLGTDGIWRPVTKATFTHDATANAKARLDYAGGVTENNAFFLKNCGFFNDKTSYGTKLERINSGKEPVIDFNALNNL</sequence>
<proteinExistence type="predicted"/>
<reference evidence="2" key="1">
    <citation type="submission" date="2019-08" db="EMBL/GenBank/DDBJ databases">
        <authorList>
            <person name="Kucharzyk K."/>
            <person name="Murdoch R.W."/>
            <person name="Higgins S."/>
            <person name="Loffler F."/>
        </authorList>
    </citation>
    <scope>NUCLEOTIDE SEQUENCE</scope>
</reference>
<accession>A0A644VQQ6</accession>
<name>A0A644VQQ6_9ZZZZ</name>
<dbReference type="EMBL" id="VSSQ01000401">
    <property type="protein sequence ID" value="MPL93718.1"/>
    <property type="molecule type" value="Genomic_DNA"/>
</dbReference>
<organism evidence="2">
    <name type="scientific">bioreactor metagenome</name>
    <dbReference type="NCBI Taxonomy" id="1076179"/>
    <lineage>
        <taxon>unclassified sequences</taxon>
        <taxon>metagenomes</taxon>
        <taxon>ecological metagenomes</taxon>
    </lineage>
</organism>
<evidence type="ECO:0000313" key="2">
    <source>
        <dbReference type="EMBL" id="MPL93718.1"/>
    </source>
</evidence>
<dbReference type="Pfam" id="PF11958">
    <property type="entry name" value="DUF3472"/>
    <property type="match status" value="1"/>
</dbReference>
<feature type="domain" description="DUF5077" evidence="1">
    <location>
        <begin position="34"/>
        <end position="152"/>
    </location>
</feature>
<protein>
    <recommendedName>
        <fullName evidence="1">DUF5077 domain-containing protein</fullName>
    </recommendedName>
</protein>
<dbReference type="InterPro" id="IPR021862">
    <property type="entry name" value="DUF3472"/>
</dbReference>
<dbReference type="Pfam" id="PF16871">
    <property type="entry name" value="DUF5077"/>
    <property type="match status" value="1"/>
</dbReference>